<organism evidence="1 2">
    <name type="scientific">Haemaphysalis longicornis</name>
    <name type="common">Bush tick</name>
    <dbReference type="NCBI Taxonomy" id="44386"/>
    <lineage>
        <taxon>Eukaryota</taxon>
        <taxon>Metazoa</taxon>
        <taxon>Ecdysozoa</taxon>
        <taxon>Arthropoda</taxon>
        <taxon>Chelicerata</taxon>
        <taxon>Arachnida</taxon>
        <taxon>Acari</taxon>
        <taxon>Parasitiformes</taxon>
        <taxon>Ixodida</taxon>
        <taxon>Ixodoidea</taxon>
        <taxon>Ixodidae</taxon>
        <taxon>Haemaphysalinae</taxon>
        <taxon>Haemaphysalis</taxon>
    </lineage>
</organism>
<dbReference type="EMBL" id="JABSTR010000007">
    <property type="protein sequence ID" value="KAH9374766.1"/>
    <property type="molecule type" value="Genomic_DNA"/>
</dbReference>
<protein>
    <submittedName>
        <fullName evidence="1">Uncharacterized protein</fullName>
    </submittedName>
</protein>
<dbReference type="Proteomes" id="UP000821853">
    <property type="component" value="Chromosome 5"/>
</dbReference>
<keyword evidence="2" id="KW-1185">Reference proteome</keyword>
<gene>
    <name evidence="1" type="ORF">HPB48_001055</name>
</gene>
<dbReference type="AlphaFoldDB" id="A0A9J6G8Q7"/>
<comment type="caution">
    <text evidence="1">The sequence shown here is derived from an EMBL/GenBank/DDBJ whole genome shotgun (WGS) entry which is preliminary data.</text>
</comment>
<sequence length="106" mass="11391">MGVRLFCVSRRRGPTRAMIAQALLKLLRQDRDTLETRVQPVGGEEAPRGKCQEGMIYVETPGPQYPSTAQLSNLPGVALGLRVKQTNKVLVGTPFATVGGRGEEGG</sequence>
<accession>A0A9J6G8Q7</accession>
<proteinExistence type="predicted"/>
<name>A0A9J6G8Q7_HAELO</name>
<evidence type="ECO:0000313" key="2">
    <source>
        <dbReference type="Proteomes" id="UP000821853"/>
    </source>
</evidence>
<evidence type="ECO:0000313" key="1">
    <source>
        <dbReference type="EMBL" id="KAH9374766.1"/>
    </source>
</evidence>
<reference evidence="1 2" key="1">
    <citation type="journal article" date="2020" name="Cell">
        <title>Large-Scale Comparative Analyses of Tick Genomes Elucidate Their Genetic Diversity and Vector Capacities.</title>
        <authorList>
            <consortium name="Tick Genome and Microbiome Consortium (TIGMIC)"/>
            <person name="Jia N."/>
            <person name="Wang J."/>
            <person name="Shi W."/>
            <person name="Du L."/>
            <person name="Sun Y."/>
            <person name="Zhan W."/>
            <person name="Jiang J.F."/>
            <person name="Wang Q."/>
            <person name="Zhang B."/>
            <person name="Ji P."/>
            <person name="Bell-Sakyi L."/>
            <person name="Cui X.M."/>
            <person name="Yuan T.T."/>
            <person name="Jiang B.G."/>
            <person name="Yang W.F."/>
            <person name="Lam T.T."/>
            <person name="Chang Q.C."/>
            <person name="Ding S.J."/>
            <person name="Wang X.J."/>
            <person name="Zhu J.G."/>
            <person name="Ruan X.D."/>
            <person name="Zhao L."/>
            <person name="Wei J.T."/>
            <person name="Ye R.Z."/>
            <person name="Que T.C."/>
            <person name="Du C.H."/>
            <person name="Zhou Y.H."/>
            <person name="Cheng J.X."/>
            <person name="Dai P.F."/>
            <person name="Guo W.B."/>
            <person name="Han X.H."/>
            <person name="Huang E.J."/>
            <person name="Li L.F."/>
            <person name="Wei W."/>
            <person name="Gao Y.C."/>
            <person name="Liu J.Z."/>
            <person name="Shao H.Z."/>
            <person name="Wang X."/>
            <person name="Wang C.C."/>
            <person name="Yang T.C."/>
            <person name="Huo Q.B."/>
            <person name="Li W."/>
            <person name="Chen H.Y."/>
            <person name="Chen S.E."/>
            <person name="Zhou L.G."/>
            <person name="Ni X.B."/>
            <person name="Tian J.H."/>
            <person name="Sheng Y."/>
            <person name="Liu T."/>
            <person name="Pan Y.S."/>
            <person name="Xia L.Y."/>
            <person name="Li J."/>
            <person name="Zhao F."/>
            <person name="Cao W.C."/>
        </authorList>
    </citation>
    <scope>NUCLEOTIDE SEQUENCE [LARGE SCALE GENOMIC DNA]</scope>
    <source>
        <strain evidence="1">HaeL-2018</strain>
    </source>
</reference>
<dbReference type="VEuPathDB" id="VectorBase:HLOH_061466"/>